<evidence type="ECO:0000313" key="4">
    <source>
        <dbReference type="Proteomes" id="UP001139887"/>
    </source>
</evidence>
<keyword evidence="1" id="KW-0496">Mitochondrion</keyword>
<keyword evidence="1" id="KW-0809">Transit peptide</keyword>
<dbReference type="InterPro" id="IPR050365">
    <property type="entry name" value="TIM50"/>
</dbReference>
<dbReference type="InterPro" id="IPR036412">
    <property type="entry name" value="HAD-like_sf"/>
</dbReference>
<dbReference type="AlphaFoldDB" id="A0A9W8I628"/>
<evidence type="ECO:0000259" key="2">
    <source>
        <dbReference type="PROSITE" id="PS50969"/>
    </source>
</evidence>
<comment type="function">
    <text evidence="1">Essential component of the TIM23 complex, a complex that mediates the translocation of transit peptide-containing proteins across the mitochondrial inner membrane.</text>
</comment>
<organism evidence="3 4">
    <name type="scientific">Coemansia brasiliensis</name>
    <dbReference type="NCBI Taxonomy" id="2650707"/>
    <lineage>
        <taxon>Eukaryota</taxon>
        <taxon>Fungi</taxon>
        <taxon>Fungi incertae sedis</taxon>
        <taxon>Zoopagomycota</taxon>
        <taxon>Kickxellomycotina</taxon>
        <taxon>Kickxellomycetes</taxon>
        <taxon>Kickxellales</taxon>
        <taxon>Kickxellaceae</taxon>
        <taxon>Coemansia</taxon>
    </lineage>
</organism>
<name>A0A9W8I628_9FUNG</name>
<gene>
    <name evidence="3" type="ORF">IWW36_004270</name>
</gene>
<dbReference type="PROSITE" id="PS50969">
    <property type="entry name" value="FCP1"/>
    <property type="match status" value="1"/>
</dbReference>
<keyword evidence="1" id="KW-0653">Protein transport</keyword>
<evidence type="ECO:0000313" key="3">
    <source>
        <dbReference type="EMBL" id="KAJ2846607.1"/>
    </source>
</evidence>
<dbReference type="GO" id="GO:0005744">
    <property type="term" value="C:TIM23 mitochondrial import inner membrane translocase complex"/>
    <property type="evidence" value="ECO:0007669"/>
    <property type="project" value="UniProtKB-UniRule"/>
</dbReference>
<sequence length="287" mass="33428">MLTSQRLLIVFIDNSSTLPQKKRPKYTPPCKRRKLAANGRKCVYLVPQDRVWKDEWFHIKFEENERNCAHKELLVLDLNGTLVWRGPRKKNKSRDGYPRPFLNEFLKFAVDNFAVMVWSSAQPASIADMLNKMLSPYHKQFIRVWDRRFCDIEGEYFAKSRTVKDLERIFNGFSLADSPNFNVYGTYNGYTGMCSDAKGKWTIENTVIVDDSASKTALQKDNHIFISPFKDPLRTNPDGSPADNQLLKLKEYLEGYTAHKEQYPALLDYLKTHPWLEFCNSVQVHSE</sequence>
<comment type="caution">
    <text evidence="3">The sequence shown here is derived from an EMBL/GenBank/DDBJ whole genome shotgun (WGS) entry which is preliminary data.</text>
</comment>
<dbReference type="Proteomes" id="UP001139887">
    <property type="component" value="Unassembled WGS sequence"/>
</dbReference>
<dbReference type="OrthoDB" id="1711508at2759"/>
<dbReference type="Pfam" id="PF03031">
    <property type="entry name" value="NIF"/>
    <property type="match status" value="1"/>
</dbReference>
<comment type="similarity">
    <text evidence="1">Belongs to the TIM50 family.</text>
</comment>
<dbReference type="SUPFAM" id="SSF56784">
    <property type="entry name" value="HAD-like"/>
    <property type="match status" value="1"/>
</dbReference>
<comment type="subcellular location">
    <subcellularLocation>
        <location evidence="1">Mitochondrion inner membrane</location>
        <topology evidence="1">Single-pass membrane protein</topology>
    </subcellularLocation>
</comment>
<keyword evidence="1" id="KW-0811">Translocation</keyword>
<evidence type="ECO:0000256" key="1">
    <source>
        <dbReference type="RuleBase" id="RU365079"/>
    </source>
</evidence>
<dbReference type="Gene3D" id="3.40.50.1000">
    <property type="entry name" value="HAD superfamily/HAD-like"/>
    <property type="match status" value="1"/>
</dbReference>
<dbReference type="EMBL" id="JANBUW010000496">
    <property type="protein sequence ID" value="KAJ2846607.1"/>
    <property type="molecule type" value="Genomic_DNA"/>
</dbReference>
<accession>A0A9W8I628</accession>
<dbReference type="InterPro" id="IPR023214">
    <property type="entry name" value="HAD_sf"/>
</dbReference>
<dbReference type="SMART" id="SM00577">
    <property type="entry name" value="CPDc"/>
    <property type="match status" value="1"/>
</dbReference>
<keyword evidence="1" id="KW-0813">Transport</keyword>
<proteinExistence type="inferred from homology"/>
<comment type="subunit">
    <text evidence="1">Component of the TIM23 complex.</text>
</comment>
<feature type="domain" description="FCP1 homology" evidence="2">
    <location>
        <begin position="67"/>
        <end position="256"/>
    </location>
</feature>
<protein>
    <recommendedName>
        <fullName evidence="1">Mitochondrial import inner membrane translocase subunit TIM50</fullName>
    </recommendedName>
</protein>
<dbReference type="GO" id="GO:0015031">
    <property type="term" value="P:protein transport"/>
    <property type="evidence" value="ECO:0007669"/>
    <property type="project" value="UniProtKB-KW"/>
</dbReference>
<keyword evidence="4" id="KW-1185">Reference proteome</keyword>
<reference evidence="3" key="1">
    <citation type="submission" date="2022-07" db="EMBL/GenBank/DDBJ databases">
        <title>Phylogenomic reconstructions and comparative analyses of Kickxellomycotina fungi.</title>
        <authorList>
            <person name="Reynolds N.K."/>
            <person name="Stajich J.E."/>
            <person name="Barry K."/>
            <person name="Grigoriev I.V."/>
            <person name="Crous P."/>
            <person name="Smith M.E."/>
        </authorList>
    </citation>
    <scope>NUCLEOTIDE SEQUENCE</scope>
    <source>
        <strain evidence="3">NRRL 1566</strain>
    </source>
</reference>
<dbReference type="PANTHER" id="PTHR12210">
    <property type="entry name" value="DULLARD PROTEIN PHOSPHATASE"/>
    <property type="match status" value="1"/>
</dbReference>
<dbReference type="InterPro" id="IPR004274">
    <property type="entry name" value="FCP1_dom"/>
</dbReference>